<organism evidence="1 2">
    <name type="scientific">Paenibacillus physcomitrellae</name>
    <dbReference type="NCBI Taxonomy" id="1619311"/>
    <lineage>
        <taxon>Bacteria</taxon>
        <taxon>Bacillati</taxon>
        <taxon>Bacillota</taxon>
        <taxon>Bacilli</taxon>
        <taxon>Bacillales</taxon>
        <taxon>Paenibacillaceae</taxon>
        <taxon>Paenibacillus</taxon>
    </lineage>
</organism>
<protein>
    <submittedName>
        <fullName evidence="1">Uncharacterized protein</fullName>
    </submittedName>
</protein>
<accession>A0ABQ1GUG5</accession>
<keyword evidence="2" id="KW-1185">Reference proteome</keyword>
<evidence type="ECO:0000313" key="2">
    <source>
        <dbReference type="Proteomes" id="UP000609323"/>
    </source>
</evidence>
<evidence type="ECO:0000313" key="1">
    <source>
        <dbReference type="EMBL" id="GGA50342.1"/>
    </source>
</evidence>
<gene>
    <name evidence="1" type="ORF">GCM10010917_39460</name>
</gene>
<comment type="caution">
    <text evidence="1">The sequence shown here is derived from an EMBL/GenBank/DDBJ whole genome shotgun (WGS) entry which is preliminary data.</text>
</comment>
<dbReference type="Proteomes" id="UP000609323">
    <property type="component" value="Unassembled WGS sequence"/>
</dbReference>
<reference evidence="2" key="1">
    <citation type="journal article" date="2019" name="Int. J. Syst. Evol. Microbiol.">
        <title>The Global Catalogue of Microorganisms (GCM) 10K type strain sequencing project: providing services to taxonomists for standard genome sequencing and annotation.</title>
        <authorList>
            <consortium name="The Broad Institute Genomics Platform"/>
            <consortium name="The Broad Institute Genome Sequencing Center for Infectious Disease"/>
            <person name="Wu L."/>
            <person name="Ma J."/>
        </authorList>
    </citation>
    <scope>NUCLEOTIDE SEQUENCE [LARGE SCALE GENOMIC DNA]</scope>
    <source>
        <strain evidence="2">CGMCC 1.15044</strain>
    </source>
</reference>
<name>A0ABQ1GUG5_9BACL</name>
<proteinExistence type="predicted"/>
<sequence length="46" mass="5446">MPVPIKKMNRNEFENEIEMEKGALGSYFRLKTRLTCDFIHDEADDI</sequence>
<dbReference type="EMBL" id="BMHF01000021">
    <property type="protein sequence ID" value="GGA50342.1"/>
    <property type="molecule type" value="Genomic_DNA"/>
</dbReference>